<evidence type="ECO:0000259" key="7">
    <source>
        <dbReference type="PROSITE" id="PS51999"/>
    </source>
</evidence>
<dbReference type="PANTHER" id="PTHR33248">
    <property type="entry name" value="ZINC ION-BINDING PROTEIN"/>
    <property type="match status" value="1"/>
</dbReference>
<dbReference type="InterPro" id="IPR010666">
    <property type="entry name" value="Znf_GRF"/>
</dbReference>
<organism evidence="8 9">
    <name type="scientific">Hordeum vulgare subsp. vulgare</name>
    <name type="common">Domesticated barley</name>
    <dbReference type="NCBI Taxonomy" id="112509"/>
    <lineage>
        <taxon>Eukaryota</taxon>
        <taxon>Viridiplantae</taxon>
        <taxon>Streptophyta</taxon>
        <taxon>Embryophyta</taxon>
        <taxon>Tracheophyta</taxon>
        <taxon>Spermatophyta</taxon>
        <taxon>Magnoliopsida</taxon>
        <taxon>Liliopsida</taxon>
        <taxon>Poales</taxon>
        <taxon>Poaceae</taxon>
        <taxon>BOP clade</taxon>
        <taxon>Pooideae</taxon>
        <taxon>Triticodae</taxon>
        <taxon>Triticeae</taxon>
        <taxon>Hordeinae</taxon>
        <taxon>Hordeum</taxon>
    </lineage>
</organism>
<protein>
    <recommendedName>
        <fullName evidence="7">GRF-type domain-containing protein</fullName>
    </recommendedName>
</protein>
<keyword evidence="6" id="KW-0472">Membrane</keyword>
<proteinExistence type="predicted"/>
<evidence type="ECO:0000256" key="5">
    <source>
        <dbReference type="SAM" id="MobiDB-lite"/>
    </source>
</evidence>
<accession>A0A8I6WWK5</accession>
<reference evidence="8" key="3">
    <citation type="submission" date="2022-01" db="UniProtKB">
        <authorList>
            <consortium name="EnsemblPlants"/>
        </authorList>
    </citation>
    <scope>IDENTIFICATION</scope>
    <source>
        <strain evidence="8">subsp. vulgare</strain>
    </source>
</reference>
<evidence type="ECO:0000313" key="8">
    <source>
        <dbReference type="EnsemblPlants" id="HORVU.MOREX.r3.2HG0103250.1"/>
    </source>
</evidence>
<keyword evidence="6" id="KW-1133">Transmembrane helix</keyword>
<keyword evidence="1" id="KW-0479">Metal-binding</keyword>
<evidence type="ECO:0000313" key="9">
    <source>
        <dbReference type="Proteomes" id="UP000011116"/>
    </source>
</evidence>
<feature type="domain" description="GRF-type" evidence="7">
    <location>
        <begin position="42"/>
        <end position="84"/>
    </location>
</feature>
<sequence>MATSLTSSRSRGSCSSPSIPLGRSSPIPYREGPLDYQPAIECDCGNKATRWISWSNANPGRRYVKCMRDRFPNRCNLFEFVDDPTPPHLAQLIIDLRDVVLSLKKEKQVVCTERDDLEMARIADYAEMEPLRRALRKKDQMLMEKDELLLHKTTELHVQKKRNVMLFVVLMCFISVVLYRVM</sequence>
<reference evidence="9" key="1">
    <citation type="journal article" date="2012" name="Nature">
        <title>A physical, genetic and functional sequence assembly of the barley genome.</title>
        <authorList>
            <consortium name="The International Barley Genome Sequencing Consortium"/>
            <person name="Mayer K.F."/>
            <person name="Waugh R."/>
            <person name="Brown J.W."/>
            <person name="Schulman A."/>
            <person name="Langridge P."/>
            <person name="Platzer M."/>
            <person name="Fincher G.B."/>
            <person name="Muehlbauer G.J."/>
            <person name="Sato K."/>
            <person name="Close T.J."/>
            <person name="Wise R.P."/>
            <person name="Stein N."/>
        </authorList>
    </citation>
    <scope>NUCLEOTIDE SEQUENCE [LARGE SCALE GENOMIC DNA]</scope>
    <source>
        <strain evidence="9">cv. Morex</strain>
    </source>
</reference>
<dbReference type="EnsemblPlants" id="HORVU.MOREX.r3.2HG0103250.1">
    <property type="protein sequence ID" value="HORVU.MOREX.r3.2HG0103250.1"/>
    <property type="gene ID" value="HORVU.MOREX.r3.2HG0103250"/>
</dbReference>
<dbReference type="SMR" id="A0A8I6WWK5"/>
<feature type="transmembrane region" description="Helical" evidence="6">
    <location>
        <begin position="164"/>
        <end position="181"/>
    </location>
</feature>
<feature type="region of interest" description="Disordered" evidence="5">
    <location>
        <begin position="1"/>
        <end position="27"/>
    </location>
</feature>
<dbReference type="Proteomes" id="UP000011116">
    <property type="component" value="Chromosome 2H"/>
</dbReference>
<keyword evidence="9" id="KW-1185">Reference proteome</keyword>
<name>A0A8I6WWK5_HORVV</name>
<keyword evidence="3" id="KW-0862">Zinc</keyword>
<dbReference type="Gramene" id="HORVU.MOREX.r3.2HG0103250.1">
    <property type="protein sequence ID" value="HORVU.MOREX.r3.2HG0103250.1"/>
    <property type="gene ID" value="HORVU.MOREX.r3.2HG0103250"/>
</dbReference>
<reference evidence="8" key="2">
    <citation type="submission" date="2020-10" db="EMBL/GenBank/DDBJ databases">
        <authorList>
            <person name="Scholz U."/>
            <person name="Mascher M."/>
            <person name="Fiebig A."/>
        </authorList>
    </citation>
    <scope>NUCLEOTIDE SEQUENCE [LARGE SCALE GENOMIC DNA]</scope>
    <source>
        <strain evidence="8">cv. Morex</strain>
    </source>
</reference>
<dbReference type="PROSITE" id="PS51999">
    <property type="entry name" value="ZF_GRF"/>
    <property type="match status" value="1"/>
</dbReference>
<dbReference type="AlphaFoldDB" id="A0A8I6WWK5"/>
<evidence type="ECO:0000256" key="1">
    <source>
        <dbReference type="ARBA" id="ARBA00022723"/>
    </source>
</evidence>
<dbReference type="GO" id="GO:0008270">
    <property type="term" value="F:zinc ion binding"/>
    <property type="evidence" value="ECO:0007669"/>
    <property type="project" value="UniProtKB-KW"/>
</dbReference>
<keyword evidence="6" id="KW-0812">Transmembrane</keyword>
<evidence type="ECO:0000256" key="3">
    <source>
        <dbReference type="ARBA" id="ARBA00022833"/>
    </source>
</evidence>
<evidence type="ECO:0000256" key="2">
    <source>
        <dbReference type="ARBA" id="ARBA00022771"/>
    </source>
</evidence>
<keyword evidence="2 4" id="KW-0863">Zinc-finger</keyword>
<evidence type="ECO:0000256" key="4">
    <source>
        <dbReference type="PROSITE-ProRule" id="PRU01343"/>
    </source>
</evidence>
<evidence type="ECO:0000256" key="6">
    <source>
        <dbReference type="SAM" id="Phobius"/>
    </source>
</evidence>
<feature type="compositionally biased region" description="Low complexity" evidence="5">
    <location>
        <begin position="1"/>
        <end position="21"/>
    </location>
</feature>